<reference evidence="2 3" key="1">
    <citation type="submission" date="2017-04" db="EMBL/GenBank/DDBJ databases">
        <title>Genome Sequence of the Model Brown-Rot Fungus Postia placenta SB12.</title>
        <authorList>
            <consortium name="DOE Joint Genome Institute"/>
            <person name="Gaskell J."/>
            <person name="Kersten P."/>
            <person name="Larrondo L.F."/>
            <person name="Canessa P."/>
            <person name="Martinez D."/>
            <person name="Hibbett D."/>
            <person name="Schmoll M."/>
            <person name="Kubicek C.P."/>
            <person name="Martinez A.T."/>
            <person name="Yadav J."/>
            <person name="Master E."/>
            <person name="Magnuson J.K."/>
            <person name="James T."/>
            <person name="Yaver D."/>
            <person name="Berka R."/>
            <person name="Labutti K."/>
            <person name="Lipzen A."/>
            <person name="Aerts A."/>
            <person name="Barry K."/>
            <person name="Henrissat B."/>
            <person name="Blanchette R."/>
            <person name="Grigoriev I."/>
            <person name="Cullen D."/>
        </authorList>
    </citation>
    <scope>NUCLEOTIDE SEQUENCE [LARGE SCALE GENOMIC DNA]</scope>
    <source>
        <strain evidence="2 3">MAD-698-R-SB12</strain>
    </source>
</reference>
<gene>
    <name evidence="2" type="ORF">POSPLADRAFT_1149709</name>
</gene>
<feature type="compositionally biased region" description="Polar residues" evidence="1">
    <location>
        <begin position="200"/>
        <end position="209"/>
    </location>
</feature>
<evidence type="ECO:0000256" key="1">
    <source>
        <dbReference type="SAM" id="MobiDB-lite"/>
    </source>
</evidence>
<proteinExistence type="predicted"/>
<sequence>MSSADTLVSSLNQLLAKLGLSAIVLESPFDLTPSLLVAVLECILESRLDIPPATRASRDIPSRVQAMKVFLGVLEGDVIQMDVGLSDVDPRRLAAGEWDEVVFIGQLLCWLGKTTGLLPVLPEDTPVEDGPGRFVKTASAERDMRGGAVSPSLPSDTASNTGHSYLSLSRTVPAGSDTTVSSSLSVPPAPLPHADLFDPGSQTVSSGQTRARRRAPRCIHEVEELSFMSQDSQSTEDTYCACPPEPLEPLLSSIRPSSTPVRHTRWVHRVDDASELRSFKAHRPHSVDLLSPAYGNLVSTPRTPLTGATPPGRILTRHNSPTEYTLALLNERAKLLAELAELKTARSKT</sequence>
<evidence type="ECO:0000313" key="2">
    <source>
        <dbReference type="EMBL" id="OSX59678.1"/>
    </source>
</evidence>
<dbReference type="Proteomes" id="UP000194127">
    <property type="component" value="Unassembled WGS sequence"/>
</dbReference>
<feature type="compositionally biased region" description="Polar residues" evidence="1">
    <location>
        <begin position="152"/>
        <end position="170"/>
    </location>
</feature>
<feature type="region of interest" description="Disordered" evidence="1">
    <location>
        <begin position="141"/>
        <end position="170"/>
    </location>
</feature>
<dbReference type="OrthoDB" id="2596754at2759"/>
<protein>
    <recommendedName>
        <fullName evidence="4">DUF5745 domain-containing protein</fullName>
    </recommendedName>
</protein>
<dbReference type="EMBL" id="KZ110601">
    <property type="protein sequence ID" value="OSX59678.1"/>
    <property type="molecule type" value="Genomic_DNA"/>
</dbReference>
<dbReference type="RefSeq" id="XP_024336472.1">
    <property type="nucleotide sequence ID" value="XM_024486341.1"/>
</dbReference>
<dbReference type="GeneID" id="36331290"/>
<evidence type="ECO:0008006" key="4">
    <source>
        <dbReference type="Google" id="ProtNLM"/>
    </source>
</evidence>
<dbReference type="AlphaFoldDB" id="A0A1X6MTH6"/>
<accession>A0A1X6MTH6</accession>
<name>A0A1X6MTH6_9APHY</name>
<organism evidence="2 3">
    <name type="scientific">Postia placenta MAD-698-R-SB12</name>
    <dbReference type="NCBI Taxonomy" id="670580"/>
    <lineage>
        <taxon>Eukaryota</taxon>
        <taxon>Fungi</taxon>
        <taxon>Dikarya</taxon>
        <taxon>Basidiomycota</taxon>
        <taxon>Agaricomycotina</taxon>
        <taxon>Agaricomycetes</taxon>
        <taxon>Polyporales</taxon>
        <taxon>Adustoporiaceae</taxon>
        <taxon>Rhodonia</taxon>
    </lineage>
</organism>
<evidence type="ECO:0000313" key="3">
    <source>
        <dbReference type="Proteomes" id="UP000194127"/>
    </source>
</evidence>
<keyword evidence="3" id="KW-1185">Reference proteome</keyword>
<feature type="region of interest" description="Disordered" evidence="1">
    <location>
        <begin position="192"/>
        <end position="211"/>
    </location>
</feature>